<accession>A0A9I9E4X3</accession>
<organism evidence="2">
    <name type="scientific">Cucumis melo</name>
    <name type="common">Muskmelon</name>
    <dbReference type="NCBI Taxonomy" id="3656"/>
    <lineage>
        <taxon>Eukaryota</taxon>
        <taxon>Viridiplantae</taxon>
        <taxon>Streptophyta</taxon>
        <taxon>Embryophyta</taxon>
        <taxon>Tracheophyta</taxon>
        <taxon>Spermatophyta</taxon>
        <taxon>Magnoliopsida</taxon>
        <taxon>eudicotyledons</taxon>
        <taxon>Gunneridae</taxon>
        <taxon>Pentapetalae</taxon>
        <taxon>rosids</taxon>
        <taxon>fabids</taxon>
        <taxon>Cucurbitales</taxon>
        <taxon>Cucurbitaceae</taxon>
        <taxon>Benincaseae</taxon>
        <taxon>Cucumis</taxon>
    </lineage>
</organism>
<name>A0A9I9E4X3_CUCME</name>
<reference evidence="2" key="1">
    <citation type="submission" date="2023-03" db="UniProtKB">
        <authorList>
            <consortium name="EnsemblPlants"/>
        </authorList>
    </citation>
    <scope>IDENTIFICATION</scope>
</reference>
<dbReference type="AlphaFoldDB" id="A0A9I9E4X3"/>
<evidence type="ECO:0000256" key="1">
    <source>
        <dbReference type="SAM" id="MobiDB-lite"/>
    </source>
</evidence>
<proteinExistence type="predicted"/>
<evidence type="ECO:0000313" key="2">
    <source>
        <dbReference type="EnsemblPlants" id="MELO3C028819.2.1"/>
    </source>
</evidence>
<feature type="compositionally biased region" description="Basic and acidic residues" evidence="1">
    <location>
        <begin position="15"/>
        <end position="43"/>
    </location>
</feature>
<dbReference type="EnsemblPlants" id="MELO3C028819.2.1">
    <property type="protein sequence ID" value="MELO3C028819.2.1"/>
    <property type="gene ID" value="MELO3C028819.2"/>
</dbReference>
<feature type="region of interest" description="Disordered" evidence="1">
    <location>
        <begin position="1"/>
        <end position="52"/>
    </location>
</feature>
<sequence length="52" mass="5871">MNVRVVKPTTTETETGDHHRDGDRGGDGDACGRERWRDGSVKMKKEKTKRKG</sequence>
<dbReference type="Gramene" id="MELO3C028819.2.1">
    <property type="protein sequence ID" value="MELO3C028819.2.1"/>
    <property type="gene ID" value="MELO3C028819.2"/>
</dbReference>
<protein>
    <submittedName>
        <fullName evidence="2">Uncharacterized protein</fullName>
    </submittedName>
</protein>